<feature type="domain" description="VWFA" evidence="6">
    <location>
        <begin position="68"/>
        <end position="246"/>
    </location>
</feature>
<keyword evidence="5" id="KW-0325">Glycoprotein</keyword>
<dbReference type="InterPro" id="IPR002035">
    <property type="entry name" value="VWF_A"/>
</dbReference>
<dbReference type="PRINTS" id="PR00453">
    <property type="entry name" value="VWFADOMAIN"/>
</dbReference>
<dbReference type="EMBL" id="JAIQCJ010001330">
    <property type="protein sequence ID" value="KAJ8790787.1"/>
    <property type="molecule type" value="Genomic_DNA"/>
</dbReference>
<protein>
    <recommendedName>
        <fullName evidence="6">VWFA domain-containing protein</fullName>
    </recommendedName>
</protein>
<keyword evidence="8" id="KW-1185">Reference proteome</keyword>
<proteinExistence type="predicted"/>
<dbReference type="SUPFAM" id="SSF53300">
    <property type="entry name" value="vWA-like"/>
    <property type="match status" value="1"/>
</dbReference>
<evidence type="ECO:0000256" key="1">
    <source>
        <dbReference type="ARBA" id="ARBA00004613"/>
    </source>
</evidence>
<accession>A0AB34HD70</accession>
<dbReference type="GO" id="GO:0005576">
    <property type="term" value="C:extracellular region"/>
    <property type="evidence" value="ECO:0007669"/>
    <property type="project" value="UniProtKB-SubCell"/>
</dbReference>
<sequence length="275" mass="29804">MGVGDAVSAELKEISSSPVEKFVAFVPNFSGLGSFALKLRQELCDTLAKAAPPVGHVSPACREAVLADIVFLVDSSTSIGPQNFQKVKNFLHPVILGLDISSDQIRVGLAQYNDNIYPAFRLNHHPLKSVVLEHTQNVPYHTGGTNTGSTLEFVRTNYLTEAAGSQAKDGVPQVVILVTDGESNDEVQEAADRLKEDGVVVYVVGVNVQNVQELKTIASEPLEKFLFNAENFNILQDFSGSILQTLRLAMEGKIKDSAQHYADVVFLTDTSQNTS</sequence>
<dbReference type="AlphaFoldDB" id="A0AB34HD70"/>
<evidence type="ECO:0000256" key="4">
    <source>
        <dbReference type="ARBA" id="ARBA00022737"/>
    </source>
</evidence>
<dbReference type="FunFam" id="3.40.50.410:FF:000004">
    <property type="entry name" value="collagen alpha-6(VI) chain"/>
    <property type="match status" value="1"/>
</dbReference>
<name>A0AB34HD70_ESCRO</name>
<gene>
    <name evidence="7" type="ORF">J1605_021215</name>
</gene>
<comment type="caution">
    <text evidence="7">The sequence shown here is derived from an EMBL/GenBank/DDBJ whole genome shotgun (WGS) entry which is preliminary data.</text>
</comment>
<evidence type="ECO:0000256" key="2">
    <source>
        <dbReference type="ARBA" id="ARBA00022525"/>
    </source>
</evidence>
<evidence type="ECO:0000313" key="7">
    <source>
        <dbReference type="EMBL" id="KAJ8790787.1"/>
    </source>
</evidence>
<dbReference type="InterPro" id="IPR036465">
    <property type="entry name" value="vWFA_dom_sf"/>
</dbReference>
<evidence type="ECO:0000256" key="3">
    <source>
        <dbReference type="ARBA" id="ARBA00022729"/>
    </source>
</evidence>
<keyword evidence="4" id="KW-0677">Repeat</keyword>
<dbReference type="Proteomes" id="UP001159641">
    <property type="component" value="Unassembled WGS sequence"/>
</dbReference>
<organism evidence="7 8">
    <name type="scientific">Eschrichtius robustus</name>
    <name type="common">California gray whale</name>
    <name type="synonym">Eschrichtius gibbosus</name>
    <dbReference type="NCBI Taxonomy" id="9764"/>
    <lineage>
        <taxon>Eukaryota</taxon>
        <taxon>Metazoa</taxon>
        <taxon>Chordata</taxon>
        <taxon>Craniata</taxon>
        <taxon>Vertebrata</taxon>
        <taxon>Euteleostomi</taxon>
        <taxon>Mammalia</taxon>
        <taxon>Eutheria</taxon>
        <taxon>Laurasiatheria</taxon>
        <taxon>Artiodactyla</taxon>
        <taxon>Whippomorpha</taxon>
        <taxon>Cetacea</taxon>
        <taxon>Mysticeti</taxon>
        <taxon>Eschrichtiidae</taxon>
        <taxon>Eschrichtius</taxon>
    </lineage>
</organism>
<dbReference type="Gene3D" id="3.40.50.410">
    <property type="entry name" value="von Willebrand factor, type A domain"/>
    <property type="match status" value="1"/>
</dbReference>
<evidence type="ECO:0000313" key="8">
    <source>
        <dbReference type="Proteomes" id="UP001159641"/>
    </source>
</evidence>
<evidence type="ECO:0000256" key="5">
    <source>
        <dbReference type="ARBA" id="ARBA00023180"/>
    </source>
</evidence>
<comment type="subcellular location">
    <subcellularLocation>
        <location evidence="1">Secreted</location>
    </subcellularLocation>
</comment>
<dbReference type="InterPro" id="IPR050525">
    <property type="entry name" value="ECM_Assembly_Org"/>
</dbReference>
<dbReference type="Pfam" id="PF00092">
    <property type="entry name" value="VWA"/>
    <property type="match status" value="1"/>
</dbReference>
<dbReference type="PANTHER" id="PTHR24020">
    <property type="entry name" value="COLLAGEN ALPHA"/>
    <property type="match status" value="1"/>
</dbReference>
<dbReference type="PANTHER" id="PTHR24020:SF86">
    <property type="entry name" value="COLLAGEN, TYPE VI, ALPHA 4"/>
    <property type="match status" value="1"/>
</dbReference>
<keyword evidence="3" id="KW-0732">Signal</keyword>
<dbReference type="SMART" id="SM00327">
    <property type="entry name" value="VWA"/>
    <property type="match status" value="1"/>
</dbReference>
<evidence type="ECO:0000259" key="6">
    <source>
        <dbReference type="PROSITE" id="PS50234"/>
    </source>
</evidence>
<dbReference type="PROSITE" id="PS50234">
    <property type="entry name" value="VWFA"/>
    <property type="match status" value="1"/>
</dbReference>
<keyword evidence="2" id="KW-0964">Secreted</keyword>
<reference evidence="7 8" key="1">
    <citation type="submission" date="2022-11" db="EMBL/GenBank/DDBJ databases">
        <title>Whole genome sequence of Eschrichtius robustus ER-17-0199.</title>
        <authorList>
            <person name="Bruniche-Olsen A."/>
            <person name="Black A.N."/>
            <person name="Fields C.J."/>
            <person name="Walden K."/>
            <person name="Dewoody J.A."/>
        </authorList>
    </citation>
    <scope>NUCLEOTIDE SEQUENCE [LARGE SCALE GENOMIC DNA]</scope>
    <source>
        <strain evidence="7">ER-17-0199</strain>
        <tissue evidence="7">Blubber</tissue>
    </source>
</reference>